<name>A0ABY5S220_9BACL</name>
<dbReference type="SUPFAM" id="SSF50891">
    <property type="entry name" value="Cyclophilin-like"/>
    <property type="match status" value="1"/>
</dbReference>
<dbReference type="PROSITE" id="PS50072">
    <property type="entry name" value="CSA_PPIASE_2"/>
    <property type="match status" value="1"/>
</dbReference>
<sequence>MSDKFKGLVIGLLIGILVCSPAIYASGTKIDVVFKKLTYIFDGEKKVPPSGGGGFVYNNTTYVPLRFVSESLGKPVFYDGETSTVRIGKKYKEMPKAVLDPRQTYYAELETAKGKITIELFAQDAPVTVGNFVALSKDGFYNDLLFHRVVKDFIIQTGDPTAAGSGGPGYSFKDELNNGHAYEEGIVAMANAGPNTNGSQFFICAGPASSNLNNYPNYSIFGKVVEGMDVVRALSKMPVVESPLTGEVSKPKEDLKLIKISIKTKPVQP</sequence>
<evidence type="ECO:0000256" key="5">
    <source>
        <dbReference type="RuleBase" id="RU363019"/>
    </source>
</evidence>
<evidence type="ECO:0000313" key="7">
    <source>
        <dbReference type="EMBL" id="UVI27924.1"/>
    </source>
</evidence>
<dbReference type="InterPro" id="IPR029000">
    <property type="entry name" value="Cyclophilin-like_dom_sf"/>
</dbReference>
<dbReference type="Gene3D" id="2.40.100.10">
    <property type="entry name" value="Cyclophilin-like"/>
    <property type="match status" value="1"/>
</dbReference>
<keyword evidence="8" id="KW-1185">Reference proteome</keyword>
<evidence type="ECO:0000256" key="2">
    <source>
        <dbReference type="ARBA" id="ARBA00002388"/>
    </source>
</evidence>
<dbReference type="GO" id="GO:0003755">
    <property type="term" value="F:peptidyl-prolyl cis-trans isomerase activity"/>
    <property type="evidence" value="ECO:0007669"/>
    <property type="project" value="UniProtKB-EC"/>
</dbReference>
<dbReference type="SUPFAM" id="SSF55383">
    <property type="entry name" value="Copper amine oxidase, domain N"/>
    <property type="match status" value="1"/>
</dbReference>
<dbReference type="Pfam" id="PF07833">
    <property type="entry name" value="Cu_amine_oxidN1"/>
    <property type="match status" value="1"/>
</dbReference>
<evidence type="ECO:0000259" key="6">
    <source>
        <dbReference type="PROSITE" id="PS50072"/>
    </source>
</evidence>
<dbReference type="CDD" id="cd00317">
    <property type="entry name" value="cyclophilin"/>
    <property type="match status" value="1"/>
</dbReference>
<evidence type="ECO:0000256" key="1">
    <source>
        <dbReference type="ARBA" id="ARBA00000971"/>
    </source>
</evidence>
<dbReference type="PRINTS" id="PR00153">
    <property type="entry name" value="CSAPPISMRASE"/>
</dbReference>
<protein>
    <recommendedName>
        <fullName evidence="5">Peptidyl-prolyl cis-trans isomerase</fullName>
        <shortName evidence="5">PPIase</shortName>
        <ecNumber evidence="5">5.2.1.8</ecNumber>
    </recommendedName>
</protein>
<dbReference type="InterPro" id="IPR012854">
    <property type="entry name" value="Cu_amine_oxidase-like_N"/>
</dbReference>
<dbReference type="EC" id="5.2.1.8" evidence="5"/>
<reference evidence="7" key="1">
    <citation type="submission" date="2022-01" db="EMBL/GenBank/DDBJ databases">
        <title>Paenibacillus spongiae sp. nov., isolated from marine sponge.</title>
        <authorList>
            <person name="Li Z."/>
            <person name="Zhang M."/>
        </authorList>
    </citation>
    <scope>NUCLEOTIDE SEQUENCE</scope>
    <source>
        <strain evidence="7">PHS-Z3</strain>
    </source>
</reference>
<proteinExistence type="inferred from homology"/>
<dbReference type="Proteomes" id="UP001057877">
    <property type="component" value="Chromosome"/>
</dbReference>
<keyword evidence="3 5" id="KW-0697">Rotamase</keyword>
<dbReference type="PANTHER" id="PTHR45625">
    <property type="entry name" value="PEPTIDYL-PROLYL CIS-TRANS ISOMERASE-RELATED"/>
    <property type="match status" value="1"/>
</dbReference>
<evidence type="ECO:0000313" key="8">
    <source>
        <dbReference type="Proteomes" id="UP001057877"/>
    </source>
</evidence>
<dbReference type="InterPro" id="IPR044666">
    <property type="entry name" value="Cyclophilin_A-like"/>
</dbReference>
<dbReference type="InterPro" id="IPR020892">
    <property type="entry name" value="Cyclophilin-type_PPIase_CS"/>
</dbReference>
<dbReference type="InterPro" id="IPR002130">
    <property type="entry name" value="Cyclophilin-type_PPIase_dom"/>
</dbReference>
<organism evidence="7 8">
    <name type="scientific">Paenibacillus spongiae</name>
    <dbReference type="NCBI Taxonomy" id="2909671"/>
    <lineage>
        <taxon>Bacteria</taxon>
        <taxon>Bacillati</taxon>
        <taxon>Bacillota</taxon>
        <taxon>Bacilli</taxon>
        <taxon>Bacillales</taxon>
        <taxon>Paenibacillaceae</taxon>
        <taxon>Paenibacillus</taxon>
    </lineage>
</organism>
<dbReference type="InterPro" id="IPR036582">
    <property type="entry name" value="Mao_N_sf"/>
</dbReference>
<evidence type="ECO:0000256" key="3">
    <source>
        <dbReference type="ARBA" id="ARBA00023110"/>
    </source>
</evidence>
<dbReference type="RefSeq" id="WP_258384012.1">
    <property type="nucleotide sequence ID" value="NZ_CP091430.1"/>
</dbReference>
<comment type="similarity">
    <text evidence="5">Belongs to the cyclophilin-type PPIase family.</text>
</comment>
<accession>A0ABY5S220</accession>
<evidence type="ECO:0000256" key="4">
    <source>
        <dbReference type="ARBA" id="ARBA00023235"/>
    </source>
</evidence>
<dbReference type="PANTHER" id="PTHR45625:SF4">
    <property type="entry name" value="PEPTIDYLPROLYL ISOMERASE DOMAIN AND WD REPEAT-CONTAINING PROTEIN 1"/>
    <property type="match status" value="1"/>
</dbReference>
<dbReference type="PROSITE" id="PS00170">
    <property type="entry name" value="CSA_PPIASE_1"/>
    <property type="match status" value="1"/>
</dbReference>
<gene>
    <name evidence="7" type="ORF">L1F29_21000</name>
</gene>
<dbReference type="EMBL" id="CP091430">
    <property type="protein sequence ID" value="UVI27924.1"/>
    <property type="molecule type" value="Genomic_DNA"/>
</dbReference>
<feature type="domain" description="PPIase cyclophilin-type" evidence="6">
    <location>
        <begin position="114"/>
        <end position="262"/>
    </location>
</feature>
<comment type="function">
    <text evidence="2 5">PPIases accelerate the folding of proteins. It catalyzes the cis-trans isomerization of proline imidic peptide bonds in oligopeptides.</text>
</comment>
<dbReference type="Pfam" id="PF00160">
    <property type="entry name" value="Pro_isomerase"/>
    <property type="match status" value="1"/>
</dbReference>
<comment type="catalytic activity">
    <reaction evidence="1 5">
        <text>[protein]-peptidylproline (omega=180) = [protein]-peptidylproline (omega=0)</text>
        <dbReference type="Rhea" id="RHEA:16237"/>
        <dbReference type="Rhea" id="RHEA-COMP:10747"/>
        <dbReference type="Rhea" id="RHEA-COMP:10748"/>
        <dbReference type="ChEBI" id="CHEBI:83833"/>
        <dbReference type="ChEBI" id="CHEBI:83834"/>
        <dbReference type="EC" id="5.2.1.8"/>
    </reaction>
</comment>
<keyword evidence="4 5" id="KW-0413">Isomerase</keyword>